<evidence type="ECO:0000313" key="1">
    <source>
        <dbReference type="EMBL" id="CAK5274666.1"/>
    </source>
</evidence>
<reference evidence="1" key="1">
    <citation type="submission" date="2023-11" db="EMBL/GenBank/DDBJ databases">
        <authorList>
            <person name="De Vega J J."/>
            <person name="De Vega J J."/>
        </authorList>
    </citation>
    <scope>NUCLEOTIDE SEQUENCE</scope>
</reference>
<dbReference type="AlphaFoldDB" id="A0AAD2HGN8"/>
<sequence>MWSIALTASVLRTNCTNPQCFPAGIRTCMEDSLVSNETRAGESNATHIVDLAELGEQSPESVLSDQGAQPTNEYSGVVRIHLRLFEIKPDSRDAAGLLPFLVPSSPADVAIGRLQGAGSVSMCTGNTRCGGWKQRLRGGKSNAHWQSRISMCSGASRARLTRTRQAVHPLHLDQRTLLISLFGESDEPESATDPRFRIDHHFGTLAARERPHESRRSIDAETESWILKYLCETISSSAVPISKTVILPQAIFALRLLRRHVPRNLRPRRPGTTTHSDRSLAVTVLGIQSLD</sequence>
<dbReference type="Proteomes" id="UP001295794">
    <property type="component" value="Unassembled WGS sequence"/>
</dbReference>
<comment type="caution">
    <text evidence="1">The sequence shown here is derived from an EMBL/GenBank/DDBJ whole genome shotgun (WGS) entry which is preliminary data.</text>
</comment>
<gene>
    <name evidence="1" type="ORF">MYCIT1_LOCUS21960</name>
</gene>
<accession>A0AAD2HGN8</accession>
<dbReference type="EMBL" id="CAVNYO010000403">
    <property type="protein sequence ID" value="CAK5274666.1"/>
    <property type="molecule type" value="Genomic_DNA"/>
</dbReference>
<organism evidence="1 2">
    <name type="scientific">Mycena citricolor</name>
    <dbReference type="NCBI Taxonomy" id="2018698"/>
    <lineage>
        <taxon>Eukaryota</taxon>
        <taxon>Fungi</taxon>
        <taxon>Dikarya</taxon>
        <taxon>Basidiomycota</taxon>
        <taxon>Agaricomycotina</taxon>
        <taxon>Agaricomycetes</taxon>
        <taxon>Agaricomycetidae</taxon>
        <taxon>Agaricales</taxon>
        <taxon>Marasmiineae</taxon>
        <taxon>Mycenaceae</taxon>
        <taxon>Mycena</taxon>
    </lineage>
</organism>
<proteinExistence type="predicted"/>
<name>A0AAD2HGN8_9AGAR</name>
<protein>
    <submittedName>
        <fullName evidence="1">Uncharacterized protein</fullName>
    </submittedName>
</protein>
<keyword evidence="2" id="KW-1185">Reference proteome</keyword>
<evidence type="ECO:0000313" key="2">
    <source>
        <dbReference type="Proteomes" id="UP001295794"/>
    </source>
</evidence>